<comment type="similarity">
    <text evidence="8">Belongs to the binding-protein-dependent transport system permease family. LivHM subfamily.</text>
</comment>
<evidence type="ECO:0000256" key="1">
    <source>
        <dbReference type="ARBA" id="ARBA00004651"/>
    </source>
</evidence>
<dbReference type="CDD" id="cd06582">
    <property type="entry name" value="TM_PBP1_LivH_like"/>
    <property type="match status" value="1"/>
</dbReference>
<name>A0A1M7UP87_9BRAD</name>
<accession>A0A1M7UP87</accession>
<dbReference type="AlphaFoldDB" id="A0A1M7UP87"/>
<keyword evidence="11" id="KW-1185">Reference proteome</keyword>
<keyword evidence="4 9" id="KW-0812">Transmembrane</keyword>
<dbReference type="GO" id="GO:0005886">
    <property type="term" value="C:plasma membrane"/>
    <property type="evidence" value="ECO:0007669"/>
    <property type="project" value="UniProtKB-SubCell"/>
</dbReference>
<evidence type="ECO:0000256" key="9">
    <source>
        <dbReference type="SAM" id="Phobius"/>
    </source>
</evidence>
<evidence type="ECO:0000256" key="2">
    <source>
        <dbReference type="ARBA" id="ARBA00022448"/>
    </source>
</evidence>
<feature type="transmembrane region" description="Helical" evidence="9">
    <location>
        <begin position="258"/>
        <end position="274"/>
    </location>
</feature>
<evidence type="ECO:0000313" key="10">
    <source>
        <dbReference type="EMBL" id="SHN84822.1"/>
    </source>
</evidence>
<dbReference type="InterPro" id="IPR052157">
    <property type="entry name" value="BCAA_transport_permease"/>
</dbReference>
<evidence type="ECO:0000256" key="7">
    <source>
        <dbReference type="ARBA" id="ARBA00023136"/>
    </source>
</evidence>
<keyword evidence="7 9" id="KW-0472">Membrane</keyword>
<dbReference type="Proteomes" id="UP000184096">
    <property type="component" value="Chromosome I"/>
</dbReference>
<dbReference type="GO" id="GO:0006865">
    <property type="term" value="P:amino acid transport"/>
    <property type="evidence" value="ECO:0007669"/>
    <property type="project" value="UniProtKB-KW"/>
</dbReference>
<evidence type="ECO:0000256" key="4">
    <source>
        <dbReference type="ARBA" id="ARBA00022692"/>
    </source>
</evidence>
<organism evidence="10 11">
    <name type="scientific">Bradyrhizobium erythrophlei</name>
    <dbReference type="NCBI Taxonomy" id="1437360"/>
    <lineage>
        <taxon>Bacteria</taxon>
        <taxon>Pseudomonadati</taxon>
        <taxon>Pseudomonadota</taxon>
        <taxon>Alphaproteobacteria</taxon>
        <taxon>Hyphomicrobiales</taxon>
        <taxon>Nitrobacteraceae</taxon>
        <taxon>Bradyrhizobium</taxon>
    </lineage>
</organism>
<proteinExistence type="inferred from homology"/>
<dbReference type="Pfam" id="PF02653">
    <property type="entry name" value="BPD_transp_2"/>
    <property type="match status" value="1"/>
</dbReference>
<sequence length="288" mass="30088">MLQDLASGLAIGLAYALIALGLSLIFGVLRIINFAHGEFYMLGGLMLYSLTSRGFSFFPSLAGAVFGTMVVAIVIDWCVLKPLRRSDEVTIALATLGLSIFLANAALVIWGPVPHQIPSPFSMDPLVLPGGVYLSRLELFGAAVTLVIMGAMHLVLQHTSVGRQMRAVVQDRDAAAVVGLNVDLIYRMTFAVGCGLAAVAGGLLGTMFLVYPAMGLQAVLKAFAVVVIGGMGSFSGAVAGGLLLGLAESIGGAWLPSGYKDIVAFIMIVAVLALRPQGLLGARQVRIR</sequence>
<evidence type="ECO:0000256" key="5">
    <source>
        <dbReference type="ARBA" id="ARBA00022970"/>
    </source>
</evidence>
<dbReference type="OrthoDB" id="9807115at2"/>
<feature type="transmembrane region" description="Helical" evidence="9">
    <location>
        <begin position="55"/>
        <end position="79"/>
    </location>
</feature>
<dbReference type="PANTHER" id="PTHR11795">
    <property type="entry name" value="BRANCHED-CHAIN AMINO ACID TRANSPORT SYSTEM PERMEASE PROTEIN LIVH"/>
    <property type="match status" value="1"/>
</dbReference>
<reference evidence="11" key="1">
    <citation type="submission" date="2016-11" db="EMBL/GenBank/DDBJ databases">
        <authorList>
            <person name="Varghese N."/>
            <person name="Submissions S."/>
        </authorList>
    </citation>
    <scope>NUCLEOTIDE SEQUENCE [LARGE SCALE GENOMIC DNA]</scope>
    <source>
        <strain evidence="11">GAS401</strain>
    </source>
</reference>
<evidence type="ECO:0000313" key="11">
    <source>
        <dbReference type="Proteomes" id="UP000184096"/>
    </source>
</evidence>
<feature type="transmembrane region" description="Helical" evidence="9">
    <location>
        <begin position="190"/>
        <end position="211"/>
    </location>
</feature>
<feature type="transmembrane region" description="Helical" evidence="9">
    <location>
        <begin position="133"/>
        <end position="156"/>
    </location>
</feature>
<protein>
    <submittedName>
        <fullName evidence="10">Amino acid/amide ABC transporter membrane protein 1, HAAT family</fullName>
    </submittedName>
</protein>
<evidence type="ECO:0000256" key="8">
    <source>
        <dbReference type="ARBA" id="ARBA00037998"/>
    </source>
</evidence>
<dbReference type="PANTHER" id="PTHR11795:SF445">
    <property type="entry name" value="AMINO ACID ABC TRANSPORTER PERMEASE PROTEIN"/>
    <property type="match status" value="1"/>
</dbReference>
<feature type="transmembrane region" description="Helical" evidence="9">
    <location>
        <begin position="223"/>
        <end position="246"/>
    </location>
</feature>
<gene>
    <name evidence="10" type="ORF">SAMN05444170_6074</name>
</gene>
<dbReference type="InterPro" id="IPR001851">
    <property type="entry name" value="ABC_transp_permease"/>
</dbReference>
<dbReference type="GO" id="GO:0022857">
    <property type="term" value="F:transmembrane transporter activity"/>
    <property type="evidence" value="ECO:0007669"/>
    <property type="project" value="InterPro"/>
</dbReference>
<keyword evidence="2" id="KW-0813">Transport</keyword>
<dbReference type="RefSeq" id="WP_072823553.1">
    <property type="nucleotide sequence ID" value="NZ_LT670849.1"/>
</dbReference>
<dbReference type="EMBL" id="LT670849">
    <property type="protein sequence ID" value="SHN84822.1"/>
    <property type="molecule type" value="Genomic_DNA"/>
</dbReference>
<keyword evidence="3" id="KW-1003">Cell membrane</keyword>
<evidence type="ECO:0000256" key="6">
    <source>
        <dbReference type="ARBA" id="ARBA00022989"/>
    </source>
</evidence>
<evidence type="ECO:0000256" key="3">
    <source>
        <dbReference type="ARBA" id="ARBA00022475"/>
    </source>
</evidence>
<keyword evidence="6 9" id="KW-1133">Transmembrane helix</keyword>
<feature type="transmembrane region" description="Helical" evidence="9">
    <location>
        <begin position="91"/>
        <end position="113"/>
    </location>
</feature>
<comment type="subcellular location">
    <subcellularLocation>
        <location evidence="1">Cell membrane</location>
        <topology evidence="1">Multi-pass membrane protein</topology>
    </subcellularLocation>
</comment>
<keyword evidence="5" id="KW-0029">Amino-acid transport</keyword>
<feature type="transmembrane region" description="Helical" evidence="9">
    <location>
        <begin position="12"/>
        <end position="35"/>
    </location>
</feature>